<reference evidence="2 3" key="1">
    <citation type="submission" date="2024-02" db="EMBL/GenBank/DDBJ databases">
        <title>High-quality chromosome-scale genome assembly of Pensacola bahiagrass (Paspalum notatum Flugge var. saurae).</title>
        <authorList>
            <person name="Vega J.M."/>
            <person name="Podio M."/>
            <person name="Orjuela J."/>
            <person name="Siena L.A."/>
            <person name="Pessino S.C."/>
            <person name="Combes M.C."/>
            <person name="Mariac C."/>
            <person name="Albertini E."/>
            <person name="Pupilli F."/>
            <person name="Ortiz J.P.A."/>
            <person name="Leblanc O."/>
        </authorList>
    </citation>
    <scope>NUCLEOTIDE SEQUENCE [LARGE SCALE GENOMIC DNA]</scope>
    <source>
        <strain evidence="2">R1</strain>
        <tissue evidence="2">Leaf</tissue>
    </source>
</reference>
<sequence>MGAPARPSNRLASAALAPPCTASHPAWLKARAWPPDLPPWSGLAHRPRPRAGRPPELASKVAASPRELLREHIALLTLDALDPDPPPAALLPEKIQMLMFSSEPAPPLPTPACAATCGGAMVARREAADSYSLPRNGISRLLIYDKFKELLTKLAGLGSRKIQICN</sequence>
<accession>A0AAQ3SH09</accession>
<name>A0AAQ3SH09_PASNO</name>
<dbReference type="EMBL" id="CP144745">
    <property type="protein sequence ID" value="WVZ50612.1"/>
    <property type="molecule type" value="Genomic_DNA"/>
</dbReference>
<evidence type="ECO:0000313" key="2">
    <source>
        <dbReference type="EMBL" id="WVZ50612.1"/>
    </source>
</evidence>
<gene>
    <name evidence="2" type="ORF">U9M48_001851</name>
</gene>
<protein>
    <submittedName>
        <fullName evidence="2">Uncharacterized protein</fullName>
    </submittedName>
</protein>
<dbReference type="AlphaFoldDB" id="A0AAQ3SH09"/>
<dbReference type="Proteomes" id="UP001341281">
    <property type="component" value="Chromosome 01"/>
</dbReference>
<evidence type="ECO:0000313" key="3">
    <source>
        <dbReference type="Proteomes" id="UP001341281"/>
    </source>
</evidence>
<evidence type="ECO:0000256" key="1">
    <source>
        <dbReference type="SAM" id="MobiDB-lite"/>
    </source>
</evidence>
<organism evidence="2 3">
    <name type="scientific">Paspalum notatum var. saurae</name>
    <dbReference type="NCBI Taxonomy" id="547442"/>
    <lineage>
        <taxon>Eukaryota</taxon>
        <taxon>Viridiplantae</taxon>
        <taxon>Streptophyta</taxon>
        <taxon>Embryophyta</taxon>
        <taxon>Tracheophyta</taxon>
        <taxon>Spermatophyta</taxon>
        <taxon>Magnoliopsida</taxon>
        <taxon>Liliopsida</taxon>
        <taxon>Poales</taxon>
        <taxon>Poaceae</taxon>
        <taxon>PACMAD clade</taxon>
        <taxon>Panicoideae</taxon>
        <taxon>Andropogonodae</taxon>
        <taxon>Paspaleae</taxon>
        <taxon>Paspalinae</taxon>
        <taxon>Paspalum</taxon>
    </lineage>
</organism>
<feature type="region of interest" description="Disordered" evidence="1">
    <location>
        <begin position="39"/>
        <end position="61"/>
    </location>
</feature>
<keyword evidence="3" id="KW-1185">Reference proteome</keyword>
<proteinExistence type="predicted"/>